<feature type="non-terminal residue" evidence="1">
    <location>
        <position position="89"/>
    </location>
</feature>
<protein>
    <recommendedName>
        <fullName evidence="2">Aminoglycoside phosphotransferase domain-containing protein</fullName>
    </recommendedName>
</protein>
<sequence>MARKEKYKNLIAYSAINEFLRINKILAPKLYEHNYPMGLIVIEDFGDLSFYNVLLKKKNKLIVYKKLIDLLIKIQKIKPKSKIKNITNG</sequence>
<dbReference type="EMBL" id="UINC01156907">
    <property type="protein sequence ID" value="SVD53593.1"/>
    <property type="molecule type" value="Genomic_DNA"/>
</dbReference>
<reference evidence="1" key="1">
    <citation type="submission" date="2018-05" db="EMBL/GenBank/DDBJ databases">
        <authorList>
            <person name="Lanie J.A."/>
            <person name="Ng W.-L."/>
            <person name="Kazmierczak K.M."/>
            <person name="Andrzejewski T.M."/>
            <person name="Davidsen T.M."/>
            <person name="Wayne K.J."/>
            <person name="Tettelin H."/>
            <person name="Glass J.I."/>
            <person name="Rusch D."/>
            <person name="Podicherti R."/>
            <person name="Tsui H.-C.T."/>
            <person name="Winkler M.E."/>
        </authorList>
    </citation>
    <scope>NUCLEOTIDE SEQUENCE</scope>
</reference>
<gene>
    <name evidence="1" type="ORF">METZ01_LOCUS406447</name>
</gene>
<accession>A0A382W4B2</accession>
<dbReference type="AlphaFoldDB" id="A0A382W4B2"/>
<organism evidence="1">
    <name type="scientific">marine metagenome</name>
    <dbReference type="NCBI Taxonomy" id="408172"/>
    <lineage>
        <taxon>unclassified sequences</taxon>
        <taxon>metagenomes</taxon>
        <taxon>ecological metagenomes</taxon>
    </lineage>
</organism>
<evidence type="ECO:0008006" key="2">
    <source>
        <dbReference type="Google" id="ProtNLM"/>
    </source>
</evidence>
<name>A0A382W4B2_9ZZZZ</name>
<proteinExistence type="predicted"/>
<evidence type="ECO:0000313" key="1">
    <source>
        <dbReference type="EMBL" id="SVD53593.1"/>
    </source>
</evidence>